<evidence type="ECO:0000313" key="2">
    <source>
        <dbReference type="Proteomes" id="UP001156831"/>
    </source>
</evidence>
<gene>
    <name evidence="1" type="ORF">QFW80_16715</name>
</gene>
<dbReference type="Pfam" id="PF09956">
    <property type="entry name" value="Phage_cement_2"/>
    <property type="match status" value="1"/>
</dbReference>
<dbReference type="RefSeq" id="WP_280603199.1">
    <property type="nucleotide sequence ID" value="NZ_JARXRN010000029.1"/>
</dbReference>
<keyword evidence="2" id="KW-1185">Reference proteome</keyword>
<dbReference type="PIRSF" id="PIRSF030771">
    <property type="entry name" value="UCP030771"/>
    <property type="match status" value="1"/>
</dbReference>
<evidence type="ECO:0000313" key="1">
    <source>
        <dbReference type="EMBL" id="MDH5832162.1"/>
    </source>
</evidence>
<organism evidence="1 2">
    <name type="scientific">Luteimonas rhizosphaericola</name>
    <dbReference type="NCBI Taxonomy" id="3042024"/>
    <lineage>
        <taxon>Bacteria</taxon>
        <taxon>Pseudomonadati</taxon>
        <taxon>Pseudomonadota</taxon>
        <taxon>Gammaproteobacteria</taxon>
        <taxon>Lysobacterales</taxon>
        <taxon>Lysobacteraceae</taxon>
        <taxon>Luteimonas</taxon>
    </lineage>
</organism>
<sequence length="118" mass="11813">MKNYHQDGRVLDVTLAANVASGGVVSKGRLFGVAVTSGSTGDIVPVHVEGVVRLAKLGTAVIAQGDAVHWDVSASQVIVASTATGDIENFGYAVEAAGNGTTEVLVRLCPGAGVPKAA</sequence>
<proteinExistence type="predicted"/>
<comment type="caution">
    <text evidence="1">The sequence shown here is derived from an EMBL/GenBank/DDBJ whole genome shotgun (WGS) entry which is preliminary data.</text>
</comment>
<name>A0ABT6JNB3_9GAMM</name>
<dbReference type="EMBL" id="JARXRN010000029">
    <property type="protein sequence ID" value="MDH5832162.1"/>
    <property type="molecule type" value="Genomic_DNA"/>
</dbReference>
<dbReference type="Proteomes" id="UP001156831">
    <property type="component" value="Unassembled WGS sequence"/>
</dbReference>
<accession>A0ABT6JNB3</accession>
<reference evidence="1 2" key="1">
    <citation type="submission" date="2023-04" db="EMBL/GenBank/DDBJ databases">
        <title>Luteimonas sp. M1R5S18.</title>
        <authorList>
            <person name="Sun J.-Q."/>
        </authorList>
    </citation>
    <scope>NUCLEOTIDE SEQUENCE [LARGE SCALE GENOMIC DNA]</scope>
    <source>
        <strain evidence="1 2">M1R5S18</strain>
    </source>
</reference>
<protein>
    <submittedName>
        <fullName evidence="1">DUF2190 family protein</fullName>
    </submittedName>
</protein>
<dbReference type="InterPro" id="IPR011231">
    <property type="entry name" value="Phage_VT1-Sakai_H0018"/>
</dbReference>